<protein>
    <submittedName>
        <fullName evidence="3">Agmatine deiminase</fullName>
    </submittedName>
</protein>
<organism evidence="3 4">
    <name type="scientific">Cladobotryum mycophilum</name>
    <dbReference type="NCBI Taxonomy" id="491253"/>
    <lineage>
        <taxon>Eukaryota</taxon>
        <taxon>Fungi</taxon>
        <taxon>Dikarya</taxon>
        <taxon>Ascomycota</taxon>
        <taxon>Pezizomycotina</taxon>
        <taxon>Sordariomycetes</taxon>
        <taxon>Hypocreomycetidae</taxon>
        <taxon>Hypocreales</taxon>
        <taxon>Hypocreaceae</taxon>
        <taxon>Cladobotryum</taxon>
    </lineage>
</organism>
<dbReference type="Proteomes" id="UP001338125">
    <property type="component" value="Unassembled WGS sequence"/>
</dbReference>
<evidence type="ECO:0000313" key="3">
    <source>
        <dbReference type="EMBL" id="KAK5990305.1"/>
    </source>
</evidence>
<dbReference type="Pfam" id="PF04371">
    <property type="entry name" value="PAD_porph"/>
    <property type="match status" value="1"/>
</dbReference>
<gene>
    <name evidence="3" type="ORF">PT974_08572</name>
</gene>
<dbReference type="InterPro" id="IPR007466">
    <property type="entry name" value="Peptidyl-Arg-deiminase_porph"/>
</dbReference>
<keyword evidence="1" id="KW-0378">Hydrolase</keyword>
<reference evidence="3 4" key="1">
    <citation type="submission" date="2024-01" db="EMBL/GenBank/DDBJ databases">
        <title>Complete genome of Cladobotryum mycophilum ATHUM6906.</title>
        <authorList>
            <person name="Christinaki A.C."/>
            <person name="Myridakis A.I."/>
            <person name="Kouvelis V.N."/>
        </authorList>
    </citation>
    <scope>NUCLEOTIDE SEQUENCE [LARGE SCALE GENOMIC DNA]</scope>
    <source>
        <strain evidence="3 4">ATHUM6906</strain>
    </source>
</reference>
<dbReference type="PANTHER" id="PTHR31377">
    <property type="entry name" value="AGMATINE DEIMINASE-RELATED"/>
    <property type="match status" value="1"/>
</dbReference>
<evidence type="ECO:0000256" key="1">
    <source>
        <dbReference type="ARBA" id="ARBA00022801"/>
    </source>
</evidence>
<dbReference type="Gene3D" id="3.75.10.10">
    <property type="entry name" value="L-arginine/glycine Amidinotransferase, Chain A"/>
    <property type="match status" value="1"/>
</dbReference>
<keyword evidence="4" id="KW-1185">Reference proteome</keyword>
<dbReference type="EMBL" id="JAVFKD010000014">
    <property type="protein sequence ID" value="KAK5990305.1"/>
    <property type="molecule type" value="Genomic_DNA"/>
</dbReference>
<evidence type="ECO:0000256" key="2">
    <source>
        <dbReference type="SAM" id="MobiDB-lite"/>
    </source>
</evidence>
<sequence>MASFQPVTLIVGKERAGDVTSRLNSIDTIFPIALRYTEGDSMDTWLKDFGPTFVLREPGGESSLVSVDSNPNDGSHKNHTPTSIALSKTYLQDLQVQRIPSSIVTEGGALETDGEGTLILTESSIINENRNSNKSRQDIEAELKRTLGVQKFIWIPGGKPVNSTDCQIDALVRFVRPGVVLLSRANERTPTDWTATYREARRALLGATDAKGRQLEVHEVEEPSEDVLPPTTPDHGKSRAVRSYVNYLLFDGGIIVPQFGDPLRDAEAVRTAETLFGGERKVLPVLIEELPILGGDTYCAAQDP</sequence>
<dbReference type="PANTHER" id="PTHR31377:SF0">
    <property type="entry name" value="AGMATINE DEIMINASE-RELATED"/>
    <property type="match status" value="1"/>
</dbReference>
<dbReference type="SUPFAM" id="SSF55909">
    <property type="entry name" value="Pentein"/>
    <property type="match status" value="1"/>
</dbReference>
<proteinExistence type="predicted"/>
<accession>A0ABR0SEW3</accession>
<feature type="compositionally biased region" description="Polar residues" evidence="2">
    <location>
        <begin position="63"/>
        <end position="73"/>
    </location>
</feature>
<evidence type="ECO:0000313" key="4">
    <source>
        <dbReference type="Proteomes" id="UP001338125"/>
    </source>
</evidence>
<feature type="region of interest" description="Disordered" evidence="2">
    <location>
        <begin position="60"/>
        <end position="79"/>
    </location>
</feature>
<name>A0ABR0SEW3_9HYPO</name>
<comment type="caution">
    <text evidence="3">The sequence shown here is derived from an EMBL/GenBank/DDBJ whole genome shotgun (WGS) entry which is preliminary data.</text>
</comment>